<name>A0A165PZ24_9AGAM</name>
<feature type="compositionally biased region" description="Basic and acidic residues" evidence="3">
    <location>
        <begin position="112"/>
        <end position="124"/>
    </location>
</feature>
<feature type="compositionally biased region" description="Basic and acidic residues" evidence="3">
    <location>
        <begin position="133"/>
        <end position="171"/>
    </location>
</feature>
<evidence type="ECO:0000256" key="1">
    <source>
        <dbReference type="ARBA" id="ARBA00004123"/>
    </source>
</evidence>
<dbReference type="SMART" id="SM00298">
    <property type="entry name" value="CHROMO"/>
    <property type="match status" value="1"/>
</dbReference>
<dbReference type="InterPro" id="IPR016197">
    <property type="entry name" value="Chromo-like_dom_sf"/>
</dbReference>
<dbReference type="OrthoDB" id="433924at2759"/>
<dbReference type="InterPro" id="IPR023780">
    <property type="entry name" value="Chromo_domain"/>
</dbReference>
<feature type="region of interest" description="Disordered" evidence="3">
    <location>
        <begin position="384"/>
        <end position="419"/>
    </location>
</feature>
<dbReference type="EMBL" id="KV425604">
    <property type="protein sequence ID" value="KZT21687.1"/>
    <property type="molecule type" value="Genomic_DNA"/>
</dbReference>
<evidence type="ECO:0000313" key="6">
    <source>
        <dbReference type="Proteomes" id="UP000076761"/>
    </source>
</evidence>
<evidence type="ECO:0000256" key="3">
    <source>
        <dbReference type="SAM" id="MobiDB-lite"/>
    </source>
</evidence>
<accession>A0A165PZ24</accession>
<dbReference type="SUPFAM" id="SSF54160">
    <property type="entry name" value="Chromo domain-like"/>
    <property type="match status" value="1"/>
</dbReference>
<feature type="compositionally biased region" description="Acidic residues" evidence="3">
    <location>
        <begin position="208"/>
        <end position="219"/>
    </location>
</feature>
<feature type="compositionally biased region" description="Basic residues" evidence="3">
    <location>
        <begin position="225"/>
        <end position="236"/>
    </location>
</feature>
<evidence type="ECO:0000256" key="2">
    <source>
        <dbReference type="ARBA" id="ARBA00023242"/>
    </source>
</evidence>
<organism evidence="5 6">
    <name type="scientific">Neolentinus lepideus HHB14362 ss-1</name>
    <dbReference type="NCBI Taxonomy" id="1314782"/>
    <lineage>
        <taxon>Eukaryota</taxon>
        <taxon>Fungi</taxon>
        <taxon>Dikarya</taxon>
        <taxon>Basidiomycota</taxon>
        <taxon>Agaricomycotina</taxon>
        <taxon>Agaricomycetes</taxon>
        <taxon>Gloeophyllales</taxon>
        <taxon>Gloeophyllaceae</taxon>
        <taxon>Neolentinus</taxon>
    </lineage>
</organism>
<gene>
    <name evidence="5" type="ORF">NEOLEDRAFT_1181525</name>
</gene>
<feature type="region of interest" description="Disordered" evidence="3">
    <location>
        <begin position="1"/>
        <end position="26"/>
    </location>
</feature>
<dbReference type="STRING" id="1314782.A0A165PZ24"/>
<dbReference type="PANTHER" id="PTHR22812">
    <property type="entry name" value="CHROMOBOX PROTEIN"/>
    <property type="match status" value="1"/>
</dbReference>
<dbReference type="PROSITE" id="PS50013">
    <property type="entry name" value="CHROMO_2"/>
    <property type="match status" value="1"/>
</dbReference>
<dbReference type="AlphaFoldDB" id="A0A165PZ24"/>
<dbReference type="Gene3D" id="2.40.50.40">
    <property type="match status" value="1"/>
</dbReference>
<feature type="compositionally biased region" description="Acidic residues" evidence="3">
    <location>
        <begin position="13"/>
        <end position="23"/>
    </location>
</feature>
<dbReference type="InterPro" id="IPR000953">
    <property type="entry name" value="Chromo/chromo_shadow_dom"/>
</dbReference>
<dbReference type="InterPro" id="IPR051219">
    <property type="entry name" value="Heterochromatin_chromo-domain"/>
</dbReference>
<sequence>MPRKSKKQSEQEWSVEEGDDSDKSEELYTVEVVTQARVQEEDGDAYWEYRVKWAGYDSDQDTWEPEDNLQGCERLLRSFWDHIGTDDEDYPIGYTVRARSDWIDQEKKFFARTEKQQKEEAKEREKKKRRKEKQREKGGDDQKDTEKEKKSDKVSDTKKGKKDTEKSPVKSKEKRKSPKSCSSVISLSSTPPPKKDKGKGKAVHIEVVPEDDTFSEDDAPLSNLRRGHSNVLKRRLISPGDSESPPANDPSSKRAADKPDFKRPRISIDTSVQAGSAVSPKITAAVPNRSPSPVSDHDSLFSKESSPELPLASPPKPAPVVPAHRAPPKVKMMSLPSNAVAGGSALSTKQRILSGGIASPTIPGPRPPVARKESSLAKLAFKKNVAQDSRSTGTRADSGTPITPAAAASPSSMTSQPNWFASSPVLDSMEIVQSPVSVDHELPPPTRELFSTSSEPGPSRALSIPAAANQHAEADRFLATIMPPALAAPIDDDRPMTSPSIAQAPAVLKPAAFGRQVALPSALISMTNLAMHYHYRIPKKWKWTGDLFLQSDVDKAERFCQVALTDTTDHLQDGLRFSICFASVDSLRLKKLLDVADLDTLLSSCTRPQQMAKLAPQGQADTKPLETLTNFMLKRKKISYAVLAANNVTLGVLLVFPSGMSKLTDMFKVPLDLRINNSLTAVLLPWRLTSEKYKKVGWQGEGKLPVNDGRPDSGRAIVTAAKIPALVLQAIHLLNFPQWLYDHMVMRDSKRPYCIWNTYDRMSTKLCVETSALQVILKHCGASDVGLKADVRVVFIHVGSLDTIHKLPAFVERRCRRPEIQFVTYGTYENVPIGRWGVREIFPVGGVVTFTPSSLADTPLKTLELISRIDEHPLWLCYVTPAVVAAVFRQVYKDQREDAQLEREKDPLYKQVLQLIEDGHKSLIHAPPTIRGTAQNANQDWISLQTILMRLSRRGLLEECAKIFQSEFANVLETNLAAAMIQHVSRGLAWIQSQPVFMDDFRRFVVITGPQDKNISWDRDGFEWLPASEFRFKDDWFKDDSRK</sequence>
<feature type="compositionally biased region" description="Basic and acidic residues" evidence="3">
    <location>
        <begin position="251"/>
        <end position="263"/>
    </location>
</feature>
<feature type="compositionally biased region" description="Polar residues" evidence="3">
    <location>
        <begin position="386"/>
        <end position="397"/>
    </location>
</feature>
<dbReference type="Proteomes" id="UP000076761">
    <property type="component" value="Unassembled WGS sequence"/>
</dbReference>
<feature type="region of interest" description="Disordered" evidence="3">
    <location>
        <begin position="438"/>
        <end position="462"/>
    </location>
</feature>
<reference evidence="5 6" key="1">
    <citation type="journal article" date="2016" name="Mol. Biol. Evol.">
        <title>Comparative Genomics of Early-Diverging Mushroom-Forming Fungi Provides Insights into the Origins of Lignocellulose Decay Capabilities.</title>
        <authorList>
            <person name="Nagy L.G."/>
            <person name="Riley R."/>
            <person name="Tritt A."/>
            <person name="Adam C."/>
            <person name="Daum C."/>
            <person name="Floudas D."/>
            <person name="Sun H."/>
            <person name="Yadav J.S."/>
            <person name="Pangilinan J."/>
            <person name="Larsson K.H."/>
            <person name="Matsuura K."/>
            <person name="Barry K."/>
            <person name="Labutti K."/>
            <person name="Kuo R."/>
            <person name="Ohm R.A."/>
            <person name="Bhattacharya S.S."/>
            <person name="Shirouzu T."/>
            <person name="Yoshinaga Y."/>
            <person name="Martin F.M."/>
            <person name="Grigoriev I.V."/>
            <person name="Hibbett D.S."/>
        </authorList>
    </citation>
    <scope>NUCLEOTIDE SEQUENCE [LARGE SCALE GENOMIC DNA]</scope>
    <source>
        <strain evidence="5 6">HHB14362 ss-1</strain>
    </source>
</reference>
<dbReference type="InParanoid" id="A0A165PZ24"/>
<comment type="subcellular location">
    <subcellularLocation>
        <location evidence="1">Nucleus</location>
    </subcellularLocation>
</comment>
<proteinExistence type="predicted"/>
<dbReference type="PROSITE" id="PS00598">
    <property type="entry name" value="CHROMO_1"/>
    <property type="match status" value="1"/>
</dbReference>
<feature type="compositionally biased region" description="Low complexity" evidence="3">
    <location>
        <begin position="302"/>
        <end position="311"/>
    </location>
</feature>
<dbReference type="GO" id="GO:0006338">
    <property type="term" value="P:chromatin remodeling"/>
    <property type="evidence" value="ECO:0007669"/>
    <property type="project" value="UniProtKB-ARBA"/>
</dbReference>
<feature type="domain" description="Chromo" evidence="4">
    <location>
        <begin position="28"/>
        <end position="91"/>
    </location>
</feature>
<dbReference type="CDD" id="cd18968">
    <property type="entry name" value="chromodomain"/>
    <property type="match status" value="1"/>
</dbReference>
<keyword evidence="2" id="KW-0539">Nucleus</keyword>
<dbReference type="GO" id="GO:0005634">
    <property type="term" value="C:nucleus"/>
    <property type="evidence" value="ECO:0007669"/>
    <property type="project" value="UniProtKB-SubCell"/>
</dbReference>
<dbReference type="InterPro" id="IPR023779">
    <property type="entry name" value="Chromodomain_CS"/>
</dbReference>
<dbReference type="Pfam" id="PF00385">
    <property type="entry name" value="Chromo"/>
    <property type="match status" value="1"/>
</dbReference>
<protein>
    <recommendedName>
        <fullName evidence="4">Chromo domain-containing protein</fullName>
    </recommendedName>
</protein>
<feature type="compositionally biased region" description="Low complexity" evidence="3">
    <location>
        <begin position="400"/>
        <end position="417"/>
    </location>
</feature>
<feature type="region of interest" description="Disordered" evidence="3">
    <location>
        <begin position="112"/>
        <end position="324"/>
    </location>
</feature>
<evidence type="ECO:0000313" key="5">
    <source>
        <dbReference type="EMBL" id="KZT21687.1"/>
    </source>
</evidence>
<keyword evidence="6" id="KW-1185">Reference proteome</keyword>
<evidence type="ECO:0000259" key="4">
    <source>
        <dbReference type="PROSITE" id="PS50013"/>
    </source>
</evidence>
<feature type="compositionally biased region" description="Polar residues" evidence="3">
    <location>
        <begin position="179"/>
        <end position="189"/>
    </location>
</feature>